<dbReference type="AlphaFoldDB" id="A0A9Q2NZP0"/>
<dbReference type="EMBL" id="JAFBXF010000005">
    <property type="protein sequence ID" value="MBM2417097.1"/>
    <property type="molecule type" value="Genomic_DNA"/>
</dbReference>
<comment type="caution">
    <text evidence="2">The sequence shown here is derived from an EMBL/GenBank/DDBJ whole genome shotgun (WGS) entry which is preliminary data.</text>
</comment>
<evidence type="ECO:0008006" key="6">
    <source>
        <dbReference type="Google" id="ProtNLM"/>
    </source>
</evidence>
<dbReference type="GeneID" id="62642626"/>
<feature type="signal peptide" evidence="1">
    <location>
        <begin position="1"/>
        <end position="25"/>
    </location>
</feature>
<dbReference type="RefSeq" id="WP_085632356.1">
    <property type="nucleotide sequence ID" value="NZ_JAFBWU010000005.1"/>
</dbReference>
<name>A0A9Q2NZP0_9RHOB</name>
<evidence type="ECO:0000256" key="1">
    <source>
        <dbReference type="SAM" id="SignalP"/>
    </source>
</evidence>
<feature type="chain" id="PRO_5040426494" description="Lipoprotein" evidence="1">
    <location>
        <begin position="26"/>
        <end position="165"/>
    </location>
</feature>
<keyword evidence="5" id="KW-1185">Reference proteome</keyword>
<organism evidence="2 4">
    <name type="scientific">Marivita cryptomonadis</name>
    <dbReference type="NCBI Taxonomy" id="505252"/>
    <lineage>
        <taxon>Bacteria</taxon>
        <taxon>Pseudomonadati</taxon>
        <taxon>Pseudomonadota</taxon>
        <taxon>Alphaproteobacteria</taxon>
        <taxon>Rhodobacterales</taxon>
        <taxon>Roseobacteraceae</taxon>
        <taxon>Marivita</taxon>
    </lineage>
</organism>
<keyword evidence="1" id="KW-0732">Signal</keyword>
<protein>
    <recommendedName>
        <fullName evidence="6">Lipoprotein</fullName>
    </recommendedName>
</protein>
<sequence>MNINKTFTGLFLGAGLFLSACAEQAQRVPATYIPSIVYRGANCQELYNERVTLAGYVRHVTAEQRKAAQSDTVFFTASALIFWPAIFALPISVDQSAQLASARGHYDAISKAMIEQGCVAGAGPARHAPTMMGKVAPAPSHVQTYSAPQPILPNWKRYPGQFPPL</sequence>
<evidence type="ECO:0000313" key="5">
    <source>
        <dbReference type="Proteomes" id="UP000809440"/>
    </source>
</evidence>
<reference evidence="2 5" key="1">
    <citation type="submission" date="2021-01" db="EMBL/GenBank/DDBJ databases">
        <title>Diatom-associated Roseobacters Show Island Model of Population Structure.</title>
        <authorList>
            <person name="Qu L."/>
            <person name="Feng X."/>
            <person name="Chen Y."/>
            <person name="Li L."/>
            <person name="Wang X."/>
            <person name="Hu Z."/>
            <person name="Wang H."/>
            <person name="Luo H."/>
        </authorList>
    </citation>
    <scope>NUCLEOTIDE SEQUENCE</scope>
    <source>
        <strain evidence="3 5">CC28-63</strain>
        <strain evidence="2">CC28-69</strain>
    </source>
</reference>
<dbReference type="OrthoDB" id="7875772at2"/>
<dbReference type="Proteomes" id="UP000809440">
    <property type="component" value="Unassembled WGS sequence"/>
</dbReference>
<accession>A0A9Q2NZP0</accession>
<proteinExistence type="predicted"/>
<dbReference type="EMBL" id="JAFBXE010000005">
    <property type="protein sequence ID" value="MBM2412666.1"/>
    <property type="molecule type" value="Genomic_DNA"/>
</dbReference>
<gene>
    <name evidence="2" type="ORF">JQX41_10160</name>
    <name evidence="3" type="ORF">JQX48_08975</name>
</gene>
<evidence type="ECO:0000313" key="4">
    <source>
        <dbReference type="Proteomes" id="UP000755667"/>
    </source>
</evidence>
<dbReference type="Proteomes" id="UP000755667">
    <property type="component" value="Unassembled WGS sequence"/>
</dbReference>
<evidence type="ECO:0000313" key="3">
    <source>
        <dbReference type="EMBL" id="MBM2417097.1"/>
    </source>
</evidence>
<dbReference type="PROSITE" id="PS51257">
    <property type="entry name" value="PROKAR_LIPOPROTEIN"/>
    <property type="match status" value="1"/>
</dbReference>
<evidence type="ECO:0000313" key="2">
    <source>
        <dbReference type="EMBL" id="MBM2412666.1"/>
    </source>
</evidence>